<organism evidence="4 5">
    <name type="scientific">Ceratopteris richardii</name>
    <name type="common">Triangle waterfern</name>
    <dbReference type="NCBI Taxonomy" id="49495"/>
    <lineage>
        <taxon>Eukaryota</taxon>
        <taxon>Viridiplantae</taxon>
        <taxon>Streptophyta</taxon>
        <taxon>Embryophyta</taxon>
        <taxon>Tracheophyta</taxon>
        <taxon>Polypodiopsida</taxon>
        <taxon>Polypodiidae</taxon>
        <taxon>Polypodiales</taxon>
        <taxon>Pteridineae</taxon>
        <taxon>Pteridaceae</taxon>
        <taxon>Parkerioideae</taxon>
        <taxon>Ceratopteris</taxon>
    </lineage>
</organism>
<dbReference type="SMART" id="SM00184">
    <property type="entry name" value="RING"/>
    <property type="match status" value="1"/>
</dbReference>
<gene>
    <name evidence="4" type="ORF">KP509_30G039000</name>
</gene>
<evidence type="ECO:0000256" key="1">
    <source>
        <dbReference type="PROSITE-ProRule" id="PRU00175"/>
    </source>
</evidence>
<sequence>MDSEENERSALMNAWVASNRALGGDSSAFSSSVETQSASTLAEEHRPSATRQEHRDLKDTAVESHSRPTRQEQRDLDSIADLEGLCTTDFGLELEKVRSRMLTQANARQSAFRRLCEDLRRTADPHRRQEIVIEFVTEEAKSTKLIADEALRTLVAVQAFCLSKVQEKNKALMKGSRASDRKVKQFKEALEVCELEKKMMADGIRLQSQQEKTALEASLREELVACQICLKNARSRLIMPCLHAQFCKECLEAIKDRNNNKCPTCRGAVLASSREIRSENRTAFEKKDQCTMMKIKI</sequence>
<evidence type="ECO:0000313" key="5">
    <source>
        <dbReference type="Proteomes" id="UP000825935"/>
    </source>
</evidence>
<feature type="compositionally biased region" description="Basic and acidic residues" evidence="2">
    <location>
        <begin position="42"/>
        <end position="76"/>
    </location>
</feature>
<keyword evidence="1" id="KW-0862">Zinc</keyword>
<keyword evidence="5" id="KW-1185">Reference proteome</keyword>
<dbReference type="InterPro" id="IPR001841">
    <property type="entry name" value="Znf_RING"/>
</dbReference>
<dbReference type="SUPFAM" id="SSF57850">
    <property type="entry name" value="RING/U-box"/>
    <property type="match status" value="1"/>
</dbReference>
<dbReference type="Pfam" id="PF13920">
    <property type="entry name" value="zf-C3HC4_3"/>
    <property type="match status" value="1"/>
</dbReference>
<dbReference type="InterPro" id="IPR013083">
    <property type="entry name" value="Znf_RING/FYVE/PHD"/>
</dbReference>
<dbReference type="OrthoDB" id="1932262at2759"/>
<dbReference type="AlphaFoldDB" id="A0A8T2R2N5"/>
<keyword evidence="1" id="KW-0479">Metal-binding</keyword>
<dbReference type="PROSITE" id="PS50089">
    <property type="entry name" value="ZF_RING_2"/>
    <property type="match status" value="1"/>
</dbReference>
<protein>
    <recommendedName>
        <fullName evidence="3">RING-type domain-containing protein</fullName>
    </recommendedName>
</protein>
<reference evidence="4" key="1">
    <citation type="submission" date="2021-08" db="EMBL/GenBank/DDBJ databases">
        <title>WGS assembly of Ceratopteris richardii.</title>
        <authorList>
            <person name="Marchant D.B."/>
            <person name="Chen G."/>
            <person name="Jenkins J."/>
            <person name="Shu S."/>
            <person name="Leebens-Mack J."/>
            <person name="Grimwood J."/>
            <person name="Schmutz J."/>
            <person name="Soltis P."/>
            <person name="Soltis D."/>
            <person name="Chen Z.-H."/>
        </authorList>
    </citation>
    <scope>NUCLEOTIDE SEQUENCE</scope>
    <source>
        <strain evidence="4">Whitten #5841</strain>
        <tissue evidence="4">Leaf</tissue>
    </source>
</reference>
<feature type="compositionally biased region" description="Polar residues" evidence="2">
    <location>
        <begin position="27"/>
        <end position="40"/>
    </location>
</feature>
<name>A0A8T2R2N5_CERRI</name>
<dbReference type="CDD" id="cd16449">
    <property type="entry name" value="RING-HC"/>
    <property type="match status" value="1"/>
</dbReference>
<accession>A0A8T2R2N5</accession>
<evidence type="ECO:0000313" key="4">
    <source>
        <dbReference type="EMBL" id="KAH7290257.1"/>
    </source>
</evidence>
<proteinExistence type="predicted"/>
<evidence type="ECO:0000256" key="2">
    <source>
        <dbReference type="SAM" id="MobiDB-lite"/>
    </source>
</evidence>
<feature type="domain" description="RING-type" evidence="3">
    <location>
        <begin position="226"/>
        <end position="266"/>
    </location>
</feature>
<keyword evidence="1" id="KW-0863">Zinc-finger</keyword>
<comment type="caution">
    <text evidence="4">The sequence shown here is derived from an EMBL/GenBank/DDBJ whole genome shotgun (WGS) entry which is preliminary data.</text>
</comment>
<dbReference type="EMBL" id="CM035435">
    <property type="protein sequence ID" value="KAH7290257.1"/>
    <property type="molecule type" value="Genomic_DNA"/>
</dbReference>
<evidence type="ECO:0000259" key="3">
    <source>
        <dbReference type="PROSITE" id="PS50089"/>
    </source>
</evidence>
<dbReference type="GO" id="GO:0008270">
    <property type="term" value="F:zinc ion binding"/>
    <property type="evidence" value="ECO:0007669"/>
    <property type="project" value="UniProtKB-KW"/>
</dbReference>
<dbReference type="Gene3D" id="3.30.40.10">
    <property type="entry name" value="Zinc/RING finger domain, C3HC4 (zinc finger)"/>
    <property type="match status" value="1"/>
</dbReference>
<feature type="region of interest" description="Disordered" evidence="2">
    <location>
        <begin position="25"/>
        <end position="76"/>
    </location>
</feature>
<dbReference type="Proteomes" id="UP000825935">
    <property type="component" value="Chromosome 30"/>
</dbReference>